<dbReference type="SUPFAM" id="SSF50978">
    <property type="entry name" value="WD40 repeat-like"/>
    <property type="match status" value="1"/>
</dbReference>
<dbReference type="PANTHER" id="PTHR19879:SF9">
    <property type="entry name" value="TRANSCRIPTION INITIATION FACTOR TFIID SUBUNIT 5"/>
    <property type="match status" value="1"/>
</dbReference>
<dbReference type="Gene3D" id="3.40.50.300">
    <property type="entry name" value="P-loop containing nucleotide triphosphate hydrolases"/>
    <property type="match status" value="1"/>
</dbReference>
<dbReference type="Gene3D" id="2.130.10.10">
    <property type="entry name" value="YVTN repeat-like/Quinoprotein amine dehydrogenase"/>
    <property type="match status" value="3"/>
</dbReference>
<organism evidence="6 7">
    <name type="scientific">Endocarpon pusillum</name>
    <dbReference type="NCBI Taxonomy" id="364733"/>
    <lineage>
        <taxon>Eukaryota</taxon>
        <taxon>Fungi</taxon>
        <taxon>Dikarya</taxon>
        <taxon>Ascomycota</taxon>
        <taxon>Pezizomycotina</taxon>
        <taxon>Eurotiomycetes</taxon>
        <taxon>Chaetothyriomycetidae</taxon>
        <taxon>Verrucariales</taxon>
        <taxon>Verrucariaceae</taxon>
        <taxon>Endocarpon</taxon>
    </lineage>
</organism>
<dbReference type="SUPFAM" id="SSF52540">
    <property type="entry name" value="P-loop containing nucleoside triphosphate hydrolases"/>
    <property type="match status" value="1"/>
</dbReference>
<evidence type="ECO:0000256" key="1">
    <source>
        <dbReference type="ARBA" id="ARBA00022574"/>
    </source>
</evidence>
<evidence type="ECO:0000256" key="3">
    <source>
        <dbReference type="PROSITE-ProRule" id="PRU00221"/>
    </source>
</evidence>
<dbReference type="InterPro" id="IPR015943">
    <property type="entry name" value="WD40/YVTN_repeat-like_dom_sf"/>
</dbReference>
<evidence type="ECO:0000259" key="5">
    <source>
        <dbReference type="Pfam" id="PF24883"/>
    </source>
</evidence>
<keyword evidence="7" id="KW-1185">Reference proteome</keyword>
<gene>
    <name evidence="6" type="ORF">GJ744_008599</name>
</gene>
<protein>
    <recommendedName>
        <fullName evidence="5">Nephrocystin 3-like N-terminal domain-containing protein</fullName>
    </recommendedName>
</protein>
<reference evidence="6" key="1">
    <citation type="submission" date="2020-02" db="EMBL/GenBank/DDBJ databases">
        <authorList>
            <person name="Palmer J.M."/>
        </authorList>
    </citation>
    <scope>NUCLEOTIDE SEQUENCE</scope>
    <source>
        <strain evidence="6">EPUS1.4</strain>
        <tissue evidence="6">Thallus</tissue>
    </source>
</reference>
<name>A0A8H7AGU6_9EURO</name>
<dbReference type="Proteomes" id="UP000606974">
    <property type="component" value="Unassembled WGS sequence"/>
</dbReference>
<dbReference type="AlphaFoldDB" id="A0A8H7AGU6"/>
<dbReference type="PANTHER" id="PTHR19879">
    <property type="entry name" value="TRANSCRIPTION INITIATION FACTOR TFIID"/>
    <property type="match status" value="1"/>
</dbReference>
<dbReference type="SMART" id="SM00320">
    <property type="entry name" value="WD40"/>
    <property type="match status" value="5"/>
</dbReference>
<dbReference type="PROSITE" id="PS50294">
    <property type="entry name" value="WD_REPEATS_REGION"/>
    <property type="match status" value="5"/>
</dbReference>
<evidence type="ECO:0000256" key="2">
    <source>
        <dbReference type="ARBA" id="ARBA00022737"/>
    </source>
</evidence>
<dbReference type="InterPro" id="IPR036322">
    <property type="entry name" value="WD40_repeat_dom_sf"/>
</dbReference>
<feature type="repeat" description="WD" evidence="3">
    <location>
        <begin position="916"/>
        <end position="957"/>
    </location>
</feature>
<dbReference type="EMBL" id="JAACFV010000048">
    <property type="protein sequence ID" value="KAF7508890.1"/>
    <property type="molecule type" value="Genomic_DNA"/>
</dbReference>
<keyword evidence="2" id="KW-0677">Repeat</keyword>
<dbReference type="PROSITE" id="PS50082">
    <property type="entry name" value="WD_REPEATS_2"/>
    <property type="match status" value="5"/>
</dbReference>
<proteinExistence type="predicted"/>
<dbReference type="PRINTS" id="PR00320">
    <property type="entry name" value="GPROTEINBRPT"/>
</dbReference>
<feature type="repeat" description="WD" evidence="3">
    <location>
        <begin position="1002"/>
        <end position="1040"/>
    </location>
</feature>
<feature type="repeat" description="WD" evidence="3">
    <location>
        <begin position="1041"/>
        <end position="1082"/>
    </location>
</feature>
<evidence type="ECO:0000256" key="4">
    <source>
        <dbReference type="SAM" id="MobiDB-lite"/>
    </source>
</evidence>
<dbReference type="InterPro" id="IPR001680">
    <property type="entry name" value="WD40_rpt"/>
</dbReference>
<evidence type="ECO:0000313" key="7">
    <source>
        <dbReference type="Proteomes" id="UP000606974"/>
    </source>
</evidence>
<dbReference type="InterPro" id="IPR020472">
    <property type="entry name" value="WD40_PAC1"/>
</dbReference>
<feature type="region of interest" description="Disordered" evidence="4">
    <location>
        <begin position="24"/>
        <end position="52"/>
    </location>
</feature>
<keyword evidence="1 3" id="KW-0853">WD repeat</keyword>
<comment type="caution">
    <text evidence="6">The sequence shown here is derived from an EMBL/GenBank/DDBJ whole genome shotgun (WGS) entry which is preliminary data.</text>
</comment>
<feature type="domain" description="Nephrocystin 3-like N-terminal" evidence="5">
    <location>
        <begin position="348"/>
        <end position="511"/>
    </location>
</feature>
<accession>A0A8H7AGU6</accession>
<feature type="repeat" description="WD" evidence="3">
    <location>
        <begin position="1083"/>
        <end position="1124"/>
    </location>
</feature>
<dbReference type="CDD" id="cd00200">
    <property type="entry name" value="WD40"/>
    <property type="match status" value="1"/>
</dbReference>
<dbReference type="OrthoDB" id="674604at2759"/>
<dbReference type="InterPro" id="IPR056884">
    <property type="entry name" value="NPHP3-like_N"/>
</dbReference>
<sequence length="1220" mass="136069">MNSVTNPAAELRLRDRLLRPFFSRSRGRLPSPQSLTSPPSSTLPASSPTTLSNTLSNALSTDEIVDRAWKQLSDHERSILQPFRASCGSTSGALEHCLAATIQQRQVWEGKRWTITFGNRTITVKEEADKIVRWLDRFKAVGDVAVNADPVHAGLPWAGVRLLLEVAISDANQMAALLVGCETAMYMIHRLKAYVDFLSQLPATLTRSNFETVLIAMHAMILAFLACALEKYQQSTLRRTFTALWHASDVQDFERDCNQRGASLEIEASNCDRTLAEQDRRRLGQIYQDLHKVLTNIAQIHHMQETLERLERKLDLSRLKSVEGAPFDAYSQVHRGCHPATRVDLLRSIQDWAQQPGGKSIFWLNGGAGTGKSTISYTVAQQLANQGWGTNIALGASFFFKRGESDRGSAALLFPTIVRQLAKKIDGLDVLVAKAIDADTDIGNKALGEQFARLIRAPLQQLLPVRTHPVYVIVLDALDECAPRDISTVLQLWSTLPDFAKDHLRVFLTSRPDLPVLSGFDEISVNVRIDLDLLEMTRATIKNDIFIFLQTAFVEIRQKYNRRPLSRIFLHDDWPDDVMIQELAQMATPLFIVAATVCLFVGDRNWDPRERLKTVLDLRRTGQMSQMGQTYLPVLKQILMDVSDRSDEDKLYREFRVVVGAIVTVAEPLSEVALEELLHMPRGSVALRLQPLQSVLDIPKDPEAVIRPLHLSFGEYLTGQEVQNEPFGVDAAATHRMLWRHCLRILSGPHGLHENMCGLNYPGQRQSTVSSTQREMYLPPVVRYASRYWVHHVQASTYRLCDQDEIHVFLEKHFLHWLEALSFMDRLADAIASVTTLQSVVAVEDSTGVASFLQDARRFILANRYIGEQAPLQLYSSAVIFAPQASITRNVCGQVPAWIVQSPATPTTWSLELQKLEGHTNEVNAVAFSHDSSLLASASGDQTVRLWNPATGQEVQKLEGHTSTVYTIAFSHNNSLLASASSDQTVRLWNPATGQEVQKLVHNDRVIAVAFSHDSSLLASASDDQTVRLWNPATGQEVQKLEGHNDWVRAVAFSHDSSLLASASDDKTVRLWNPATGQEVQKLEGHTRGVSAVAFSHNSSLLASASYDHTLRLWNPATGHEVQKFDNLDLILEIGFTAGNKALLTDKGLIKIDSSYSSNLDTGPNSCDALMLRDGWVEYEGKQILWLPQEYRSAVSAIRQNLIAFGLGTGPVAFLRIEYT</sequence>
<evidence type="ECO:0000313" key="6">
    <source>
        <dbReference type="EMBL" id="KAF7508890.1"/>
    </source>
</evidence>
<dbReference type="Pfam" id="PF24883">
    <property type="entry name" value="NPHP3_N"/>
    <property type="match status" value="1"/>
</dbReference>
<dbReference type="Pfam" id="PF00400">
    <property type="entry name" value="WD40"/>
    <property type="match status" value="5"/>
</dbReference>
<feature type="repeat" description="WD" evidence="3">
    <location>
        <begin position="958"/>
        <end position="999"/>
    </location>
</feature>
<dbReference type="InterPro" id="IPR027417">
    <property type="entry name" value="P-loop_NTPase"/>
</dbReference>